<dbReference type="Proteomes" id="UP000011770">
    <property type="component" value="Unassembled WGS sequence"/>
</dbReference>
<gene>
    <name evidence="1" type="ORF">LEP1GSC188_2796</name>
</gene>
<evidence type="ECO:0000313" key="2">
    <source>
        <dbReference type="Proteomes" id="UP000011770"/>
    </source>
</evidence>
<reference evidence="1 2" key="1">
    <citation type="submission" date="2013-01" db="EMBL/GenBank/DDBJ databases">
        <authorList>
            <person name="Harkins D.M."/>
            <person name="Durkin A.S."/>
            <person name="Brinkac L.M."/>
            <person name="Haft D.H."/>
            <person name="Selengut J.D."/>
            <person name="Sanka R."/>
            <person name="DePew J."/>
            <person name="Purushe J."/>
            <person name="Tulsiani S.M."/>
            <person name="Graham G.C."/>
            <person name="Burns M.-A."/>
            <person name="Dohnt M.F."/>
            <person name="Smythe L.D."/>
            <person name="McKay D.B."/>
            <person name="Craig S.B."/>
            <person name="Vinetz J.M."/>
            <person name="Sutton G.G."/>
            <person name="Nierman W.C."/>
            <person name="Fouts D.E."/>
        </authorList>
    </citation>
    <scope>NUCLEOTIDE SEQUENCE [LARGE SCALE GENOMIC DNA]</scope>
    <source>
        <strain evidence="1 2">LT2116</strain>
    </source>
</reference>
<accession>M3ENW6</accession>
<dbReference type="AlphaFoldDB" id="M3ENW6"/>
<dbReference type="EMBL" id="AHOR02000017">
    <property type="protein sequence ID" value="EMF82748.1"/>
    <property type="molecule type" value="Genomic_DNA"/>
</dbReference>
<evidence type="ECO:0000313" key="1">
    <source>
        <dbReference type="EMBL" id="EMF82748.1"/>
    </source>
</evidence>
<protein>
    <submittedName>
        <fullName evidence="1">Uncharacterized protein</fullName>
    </submittedName>
</protein>
<name>M3ENW6_9LEPT</name>
<proteinExistence type="predicted"/>
<sequence length="45" mass="5269">MSEKSYTAYVMLNVSDPDESRNKIKLLIKNYKGFIIRSNKKTRTS</sequence>
<organism evidence="1 2">
    <name type="scientific">Leptospira weilii serovar Topaz str. LT2116</name>
    <dbReference type="NCBI Taxonomy" id="1088540"/>
    <lineage>
        <taxon>Bacteria</taxon>
        <taxon>Pseudomonadati</taxon>
        <taxon>Spirochaetota</taxon>
        <taxon>Spirochaetia</taxon>
        <taxon>Leptospirales</taxon>
        <taxon>Leptospiraceae</taxon>
        <taxon>Leptospira</taxon>
    </lineage>
</organism>
<comment type="caution">
    <text evidence="1">The sequence shown here is derived from an EMBL/GenBank/DDBJ whole genome shotgun (WGS) entry which is preliminary data.</text>
</comment>